<feature type="compositionally biased region" description="Polar residues" evidence="6">
    <location>
        <begin position="400"/>
        <end position="418"/>
    </location>
</feature>
<dbReference type="EMBL" id="NPIC01000017">
    <property type="protein sequence ID" value="RDL29950.1"/>
    <property type="molecule type" value="Genomic_DNA"/>
</dbReference>
<evidence type="ECO:0000256" key="6">
    <source>
        <dbReference type="SAM" id="MobiDB-lite"/>
    </source>
</evidence>
<sequence length="875" mass="94691">MIRVALPKQLPYGARQLKRLPCQARGFSSFLDRFRKSPSENHSSGSAKDEDTRKISKVRGAPQGISQHRKTEWRINRHKVFRISEEVRAAVASNQPVVALETTIYTHGFPYPDNVALALELEAIVRKNGGIPATIGVLDGVIRVGLDTEEITRLASAAGNPETMKVSRRDTPYITGMALAGHKLNGGTTVAGTMMIAMEAGIKVFGTGGLGGVHRGGQDTLDISADLTELGRTPVAVVSSGCKSFLDLSRTLEYLETQGVPVCTFADGRRGDIDLPSFYSRDSGIRSPLVVQNAAEAAAMIFSGELMNNRSGMLFANPLPEEFSIPKTEIDIAIDKAVKEATEQGHHGHLNTPFILSRIKELTKGNSVVANRALIHSNVTMATYVAVELARLKGETTNPAVSNFQSRQTPSNIKQTPSKIAKMPSKIKTDSNEITQGEAINQHMPNADIIVFGSIAMDISCDYIPRAVNTIDESTSVPTGPMTDAAPHMKTSNIGTIAETVGGVGHNVTLAAHLVAGELTVRLCSLVATDRTGDEVVTQLRIKGLDTQGIRSITRSISPKDQHPKDQHPTHCTARYVAMNDGKKDLILAMADMSIFDTCQIRQTMLPGWIQQTSKGSKWSVIDANWSPSSIKYLLDSLKGSRSNARIAFEPVSVPKSIKLFQPTTSTGDGISIHPFPHNVVDLATPNQFELAAMHASAKQHEYFESDEWWKAIDSFGIPSSGARERFVALTNKKMTDEGIPLQTIQLLPFIPIILTKLGPEGVLMTELLKPGDKRLKDPNTAPYILSRNANGSAEIGGVYMRLFPAVEQVQDVVSVNGVGDTFLGVIIAGLASGARLDKPLIDLAQKAAVLTLRSREAVSPELKVLRGEFNGLNR</sequence>
<keyword evidence="5" id="KW-0326">Glycosidase</keyword>
<dbReference type="OrthoDB" id="198885at2759"/>
<dbReference type="Pfam" id="PF04227">
    <property type="entry name" value="Indigoidine_A"/>
    <property type="match status" value="1"/>
</dbReference>
<dbReference type="GO" id="GO:0016798">
    <property type="term" value="F:hydrolase activity, acting on glycosyl bonds"/>
    <property type="evidence" value="ECO:0007669"/>
    <property type="project" value="UniProtKB-KW"/>
</dbReference>
<dbReference type="Gene3D" id="3.40.1790.10">
    <property type="entry name" value="Indigoidine synthase domain"/>
    <property type="match status" value="1"/>
</dbReference>
<evidence type="ECO:0000313" key="9">
    <source>
        <dbReference type="Proteomes" id="UP000254866"/>
    </source>
</evidence>
<dbReference type="Pfam" id="PF00294">
    <property type="entry name" value="PfkB"/>
    <property type="match status" value="1"/>
</dbReference>
<reference evidence="8 9" key="1">
    <citation type="journal article" date="2018" name="IMA Fungus">
        <title>IMA Genome-F 9: Draft genome sequence of Annulohypoxylon stygium, Aspergillus mulundensis, Berkeleyomyces basicola (syn. Thielaviopsis basicola), Ceratocystis smalleyi, two Cercospora beticola strains, Coleophoma cylindrospora, Fusarium fracticaudum, Phialophora cf. hyalina, and Morchella septimelata.</title>
        <authorList>
            <person name="Wingfield B.D."/>
            <person name="Bills G.F."/>
            <person name="Dong Y."/>
            <person name="Huang W."/>
            <person name="Nel W.J."/>
            <person name="Swalarsk-Parry B.S."/>
            <person name="Vaghefi N."/>
            <person name="Wilken P.M."/>
            <person name="An Z."/>
            <person name="de Beer Z.W."/>
            <person name="De Vos L."/>
            <person name="Chen L."/>
            <person name="Duong T.A."/>
            <person name="Gao Y."/>
            <person name="Hammerbacher A."/>
            <person name="Kikkert J.R."/>
            <person name="Li Y."/>
            <person name="Li H."/>
            <person name="Li K."/>
            <person name="Li Q."/>
            <person name="Liu X."/>
            <person name="Ma X."/>
            <person name="Naidoo K."/>
            <person name="Pethybridge S.J."/>
            <person name="Sun J."/>
            <person name="Steenkamp E.T."/>
            <person name="van der Nest M.A."/>
            <person name="van Wyk S."/>
            <person name="Wingfield M.J."/>
            <person name="Xiong C."/>
            <person name="Yue Q."/>
            <person name="Zhang X."/>
        </authorList>
    </citation>
    <scope>NUCLEOTIDE SEQUENCE [LARGE SCALE GENOMIC DNA]</scope>
    <source>
        <strain evidence="8 9">BP 5553</strain>
    </source>
</reference>
<evidence type="ECO:0000256" key="4">
    <source>
        <dbReference type="ARBA" id="ARBA00023239"/>
    </source>
</evidence>
<feature type="domain" description="Carbohydrate kinase PfkB" evidence="7">
    <location>
        <begin position="791"/>
        <end position="861"/>
    </location>
</feature>
<dbReference type="STRING" id="2656787.A0A370T8Y8"/>
<dbReference type="GeneID" id="43603426"/>
<dbReference type="GO" id="GO:0004730">
    <property type="term" value="F:pseudouridylate synthase activity"/>
    <property type="evidence" value="ECO:0007669"/>
    <property type="project" value="InterPro"/>
</dbReference>
<evidence type="ECO:0000313" key="8">
    <source>
        <dbReference type="EMBL" id="RDL29950.1"/>
    </source>
</evidence>
<dbReference type="InterPro" id="IPR022830">
    <property type="entry name" value="Indigdn_synthA-like"/>
</dbReference>
<evidence type="ECO:0000256" key="1">
    <source>
        <dbReference type="ARBA" id="ARBA00022723"/>
    </source>
</evidence>
<proteinExistence type="inferred from homology"/>
<comment type="caution">
    <text evidence="8">The sequence shown here is derived from an EMBL/GenBank/DDBJ whole genome shotgun (WGS) entry which is preliminary data.</text>
</comment>
<dbReference type="InterPro" id="IPR011611">
    <property type="entry name" value="PfkB_dom"/>
</dbReference>
<dbReference type="PANTHER" id="PTHR42909:SF1">
    <property type="entry name" value="CARBOHYDRATE KINASE PFKB DOMAIN-CONTAINING PROTEIN"/>
    <property type="match status" value="1"/>
</dbReference>
<protein>
    <recommendedName>
        <fullName evidence="7">Carbohydrate kinase PfkB domain-containing protein</fullName>
    </recommendedName>
</protein>
<feature type="region of interest" description="Disordered" evidence="6">
    <location>
        <begin position="400"/>
        <end position="427"/>
    </location>
</feature>
<name>A0A370T8Y8_9HELO</name>
<keyword evidence="2" id="KW-0378">Hydrolase</keyword>
<dbReference type="GO" id="GO:0005737">
    <property type="term" value="C:cytoplasm"/>
    <property type="evidence" value="ECO:0007669"/>
    <property type="project" value="TreeGrafter"/>
</dbReference>
<dbReference type="Gene3D" id="3.40.1190.20">
    <property type="match status" value="1"/>
</dbReference>
<gene>
    <name evidence="8" type="ORF">BP5553_10577</name>
</gene>
<dbReference type="SUPFAM" id="SSF110581">
    <property type="entry name" value="Indigoidine synthase A-like"/>
    <property type="match status" value="1"/>
</dbReference>
<dbReference type="AlphaFoldDB" id="A0A370T8Y8"/>
<feature type="region of interest" description="Disordered" evidence="6">
    <location>
        <begin position="33"/>
        <end position="69"/>
    </location>
</feature>
<dbReference type="SUPFAM" id="SSF53613">
    <property type="entry name" value="Ribokinase-like"/>
    <property type="match status" value="1"/>
</dbReference>
<evidence type="ECO:0000256" key="5">
    <source>
        <dbReference type="ARBA" id="ARBA00023295"/>
    </source>
</evidence>
<organism evidence="8 9">
    <name type="scientific">Venustampulla echinocandica</name>
    <dbReference type="NCBI Taxonomy" id="2656787"/>
    <lineage>
        <taxon>Eukaryota</taxon>
        <taxon>Fungi</taxon>
        <taxon>Dikarya</taxon>
        <taxon>Ascomycota</taxon>
        <taxon>Pezizomycotina</taxon>
        <taxon>Leotiomycetes</taxon>
        <taxon>Helotiales</taxon>
        <taxon>Pleuroascaceae</taxon>
        <taxon>Venustampulla</taxon>
    </lineage>
</organism>
<dbReference type="HAMAP" id="MF_01876">
    <property type="entry name" value="PsiMP_glycosidase"/>
    <property type="match status" value="1"/>
</dbReference>
<dbReference type="RefSeq" id="XP_031864640.1">
    <property type="nucleotide sequence ID" value="XM_032019200.1"/>
</dbReference>
<keyword evidence="4" id="KW-0456">Lyase</keyword>
<dbReference type="Proteomes" id="UP000254866">
    <property type="component" value="Unassembled WGS sequence"/>
</dbReference>
<accession>A0A370T8Y8</accession>
<dbReference type="InterPro" id="IPR029056">
    <property type="entry name" value="Ribokinase-like"/>
</dbReference>
<evidence type="ECO:0000259" key="7">
    <source>
        <dbReference type="Pfam" id="PF00294"/>
    </source>
</evidence>
<evidence type="ECO:0000256" key="3">
    <source>
        <dbReference type="ARBA" id="ARBA00023211"/>
    </source>
</evidence>
<evidence type="ECO:0000256" key="2">
    <source>
        <dbReference type="ARBA" id="ARBA00022801"/>
    </source>
</evidence>
<dbReference type="InterPro" id="IPR007342">
    <property type="entry name" value="PsuG"/>
</dbReference>
<dbReference type="GO" id="GO:0046872">
    <property type="term" value="F:metal ion binding"/>
    <property type="evidence" value="ECO:0007669"/>
    <property type="project" value="UniProtKB-KW"/>
</dbReference>
<keyword evidence="9" id="KW-1185">Reference proteome</keyword>
<dbReference type="PANTHER" id="PTHR42909">
    <property type="entry name" value="ZGC:136858"/>
    <property type="match status" value="1"/>
</dbReference>
<keyword evidence="3" id="KW-0464">Manganese</keyword>
<keyword evidence="1" id="KW-0479">Metal-binding</keyword>
<dbReference type="CDD" id="cd01941">
    <property type="entry name" value="YeiC_kinase_like"/>
    <property type="match status" value="1"/>
</dbReference>